<dbReference type="InterPro" id="IPR042099">
    <property type="entry name" value="ANL_N_sf"/>
</dbReference>
<feature type="compositionally biased region" description="Polar residues" evidence="5">
    <location>
        <begin position="78"/>
        <end position="92"/>
    </location>
</feature>
<feature type="region of interest" description="Disordered" evidence="5">
    <location>
        <begin position="1"/>
        <end position="24"/>
    </location>
</feature>
<dbReference type="GO" id="GO:0005783">
    <property type="term" value="C:endoplasmic reticulum"/>
    <property type="evidence" value="ECO:0007669"/>
    <property type="project" value="TreeGrafter"/>
</dbReference>
<dbReference type="Pfam" id="PF00501">
    <property type="entry name" value="AMP-binding"/>
    <property type="match status" value="1"/>
</dbReference>
<dbReference type="AlphaFoldDB" id="A0A8D8ZV13"/>
<evidence type="ECO:0000256" key="5">
    <source>
        <dbReference type="SAM" id="MobiDB-lite"/>
    </source>
</evidence>
<reference evidence="7" key="1">
    <citation type="submission" date="2021-05" db="EMBL/GenBank/DDBJ databases">
        <authorList>
            <person name="Alioto T."/>
            <person name="Alioto T."/>
            <person name="Gomez Garrido J."/>
        </authorList>
    </citation>
    <scope>NUCLEOTIDE SEQUENCE</scope>
</reference>
<feature type="compositionally biased region" description="Polar residues" evidence="5">
    <location>
        <begin position="102"/>
        <end position="146"/>
    </location>
</feature>
<feature type="domain" description="AMP-dependent synthetase/ligase" evidence="6">
    <location>
        <begin position="185"/>
        <end position="602"/>
    </location>
</feature>
<name>A0A8D8ZV13_9HEMI</name>
<dbReference type="PROSITE" id="PS00455">
    <property type="entry name" value="AMP_BINDING"/>
    <property type="match status" value="1"/>
</dbReference>
<accession>A0A8D8ZV13</accession>
<dbReference type="InterPro" id="IPR020845">
    <property type="entry name" value="AMP-binding_CS"/>
</dbReference>
<dbReference type="PANTHER" id="PTHR43272:SF32">
    <property type="entry name" value="AMP-DEPENDENT SYNTHETASE_LIGASE DOMAIN-CONTAINING PROTEIN"/>
    <property type="match status" value="1"/>
</dbReference>
<evidence type="ECO:0000256" key="1">
    <source>
        <dbReference type="ARBA" id="ARBA00022598"/>
    </source>
</evidence>
<dbReference type="SUPFAM" id="SSF56801">
    <property type="entry name" value="Acetyl-CoA synthetase-like"/>
    <property type="match status" value="1"/>
</dbReference>
<dbReference type="Pfam" id="PF23562">
    <property type="entry name" value="AMP-binding_C_3"/>
    <property type="match status" value="1"/>
</dbReference>
<evidence type="ECO:0000259" key="6">
    <source>
        <dbReference type="Pfam" id="PF00501"/>
    </source>
</evidence>
<dbReference type="PANTHER" id="PTHR43272">
    <property type="entry name" value="LONG-CHAIN-FATTY-ACID--COA LIGASE"/>
    <property type="match status" value="1"/>
</dbReference>
<dbReference type="InterPro" id="IPR000873">
    <property type="entry name" value="AMP-dep_synth/lig_dom"/>
</dbReference>
<keyword evidence="3" id="KW-0443">Lipid metabolism</keyword>
<sequence length="793" mass="87672">MQEATRRRVRRTQSNNTRAQSVRRTSIRDKVLITKKDTLEEARLRLQAANNSMDHSMESLQHKTNNNNNRDSVRSPGHQKSVSMTDYDSQGDNEFVTDFASDATTLDESTPETPATINQVSPTTESNNVNTKAHTKPTESSKGLNQIQDSDLIYTSEPQGATRIVLNETGVGAQPPLSVPGLLGRAVANYPDHVAICQKKEDGEWKKITYKEYEANVRTVAKAFLKLGLERYHSVCIIGFNSPEWFYSDLGAIYAGGFAAGMYTTNSPEACLHCLVSSDANICVVEDAKQLEKILQIKSQCPKLKAIIQYEGKPDKPGVLSWLELVGLGNSQSDDALNSVLETIATNECCTLVYTSGTEGASKPVMLSHDNVTFNAAAIVEYIKLSAGNDLSVISFLPLSHIAAQVVDIYSVITLAATVWFADKDALKGSLIKTLTEVRPHVFLAVPRVWEKVHEKLMAVGKQTTGLKRWIANYAKSTSLQHYMATLEKNVSEPYTYRFVRWLILSKVKQAMGLDRCMVALSGAAPISVDLKRYFLSLDIPICEVFGMSECAGAHTLSKPDDFKLEGVGRTMPGTFTKIVDPDEDGNGEICLKGRHVFMGYLRLQDKTESTIDKEGWLHSGDVGKVDPNGFVQITGRIKELLITAGGENVAPVPIEHLVQFEIPVVSNAFLVGDKKKFLSLLISLRTKMNINTGEPLDELETDTKDWLKSLGVEGIETLRQLLEKKPEAVYKALQVGIDRVNTKSISNAQKIQKFEILPADFSLPTGELGPTMKVKRPVVVKKYQSLIDKFYD</sequence>
<dbReference type="GO" id="GO:0016020">
    <property type="term" value="C:membrane"/>
    <property type="evidence" value="ECO:0007669"/>
    <property type="project" value="TreeGrafter"/>
</dbReference>
<dbReference type="GO" id="GO:0004467">
    <property type="term" value="F:long-chain fatty acid-CoA ligase activity"/>
    <property type="evidence" value="ECO:0007669"/>
    <property type="project" value="UniProtKB-EC"/>
</dbReference>
<dbReference type="EC" id="6.2.1.3" evidence="4"/>
<protein>
    <recommendedName>
        <fullName evidence="4">long-chain-fatty-acid--CoA ligase</fullName>
        <ecNumber evidence="4">6.2.1.3</ecNumber>
    </recommendedName>
</protein>
<evidence type="ECO:0000256" key="3">
    <source>
        <dbReference type="ARBA" id="ARBA00023098"/>
    </source>
</evidence>
<dbReference type="EMBL" id="HBUF01539325">
    <property type="protein sequence ID" value="CAG6754458.1"/>
    <property type="molecule type" value="Transcribed_RNA"/>
</dbReference>
<evidence type="ECO:0000256" key="2">
    <source>
        <dbReference type="ARBA" id="ARBA00022832"/>
    </source>
</evidence>
<evidence type="ECO:0000256" key="4">
    <source>
        <dbReference type="ARBA" id="ARBA00026121"/>
    </source>
</evidence>
<organism evidence="7">
    <name type="scientific">Cacopsylla melanoneura</name>
    <dbReference type="NCBI Taxonomy" id="428564"/>
    <lineage>
        <taxon>Eukaryota</taxon>
        <taxon>Metazoa</taxon>
        <taxon>Ecdysozoa</taxon>
        <taxon>Arthropoda</taxon>
        <taxon>Hexapoda</taxon>
        <taxon>Insecta</taxon>
        <taxon>Pterygota</taxon>
        <taxon>Neoptera</taxon>
        <taxon>Paraneoptera</taxon>
        <taxon>Hemiptera</taxon>
        <taxon>Sternorrhyncha</taxon>
        <taxon>Psylloidea</taxon>
        <taxon>Psyllidae</taxon>
        <taxon>Psyllinae</taxon>
        <taxon>Cacopsylla</taxon>
    </lineage>
</organism>
<proteinExistence type="predicted"/>
<keyword evidence="2" id="KW-0276">Fatty acid metabolism</keyword>
<dbReference type="Gene3D" id="3.40.50.12780">
    <property type="entry name" value="N-terminal domain of ligase-like"/>
    <property type="match status" value="1"/>
</dbReference>
<feature type="region of interest" description="Disordered" evidence="5">
    <location>
        <begin position="50"/>
        <end position="146"/>
    </location>
</feature>
<keyword evidence="1 7" id="KW-0436">Ligase</keyword>
<evidence type="ECO:0000313" key="7">
    <source>
        <dbReference type="EMBL" id="CAG6754458.1"/>
    </source>
</evidence>
<feature type="compositionally biased region" description="Polar residues" evidence="5">
    <location>
        <begin position="12"/>
        <end position="24"/>
    </location>
</feature>